<evidence type="ECO:0000313" key="1">
    <source>
        <dbReference type="EMBL" id="ATQ74558.1"/>
    </source>
</evidence>
<dbReference type="RefSeq" id="WP_157778391.1">
    <property type="nucleotide sequence ID" value="NZ_CP024608.1"/>
</dbReference>
<accession>A0A2D2DHV1</accession>
<proteinExistence type="predicted"/>
<dbReference type="Proteomes" id="UP000229897">
    <property type="component" value="Chromosome"/>
</dbReference>
<protein>
    <submittedName>
        <fullName evidence="1">Uncharacterized protein</fullName>
    </submittedName>
</protein>
<gene>
    <name evidence="1" type="ORF">CR152_08525</name>
</gene>
<sequence>MTKLKTFNHVAAGVSQSFISRNNDVGGYWALGELYKDASAPDDAVQLQLLDGVAIPSTRSVCQVAKNYAVFLQRALADKGIASDELADANVCIQFNAEAPEGAISMEYQGDPFVCTVTLRTAQGKVAVAKAYGRCLRNRWGMFAGRAG</sequence>
<dbReference type="OrthoDB" id="8756377at2"/>
<keyword evidence="2" id="KW-1185">Reference proteome</keyword>
<evidence type="ECO:0000313" key="2">
    <source>
        <dbReference type="Proteomes" id="UP000229897"/>
    </source>
</evidence>
<reference evidence="1" key="1">
    <citation type="submission" date="2017-10" db="EMBL/GenBank/DDBJ databases">
        <title>Massilia psychrophilum sp. nov., a novel purple-pigmented bacterium isolated from Tianshan glacier, Xinjiang Municipality, China.</title>
        <authorList>
            <person name="Wang H."/>
        </authorList>
    </citation>
    <scope>NUCLEOTIDE SEQUENCE [LARGE SCALE GENOMIC DNA]</scope>
    <source>
        <strain evidence="1">B2</strain>
    </source>
</reference>
<organism evidence="1 2">
    <name type="scientific">Massilia violaceinigra</name>
    <dbReference type="NCBI Taxonomy" id="2045208"/>
    <lineage>
        <taxon>Bacteria</taxon>
        <taxon>Pseudomonadati</taxon>
        <taxon>Pseudomonadota</taxon>
        <taxon>Betaproteobacteria</taxon>
        <taxon>Burkholderiales</taxon>
        <taxon>Oxalobacteraceae</taxon>
        <taxon>Telluria group</taxon>
        <taxon>Massilia</taxon>
    </lineage>
</organism>
<dbReference type="AlphaFoldDB" id="A0A2D2DHV1"/>
<dbReference type="EMBL" id="CP024608">
    <property type="protein sequence ID" value="ATQ74558.1"/>
    <property type="molecule type" value="Genomic_DNA"/>
</dbReference>
<name>A0A2D2DHV1_9BURK</name>
<dbReference type="KEGG" id="mass:CR152_08525"/>